<feature type="compositionally biased region" description="Basic and acidic residues" evidence="2">
    <location>
        <begin position="228"/>
        <end position="239"/>
    </location>
</feature>
<dbReference type="InterPro" id="IPR036910">
    <property type="entry name" value="HMG_box_dom_sf"/>
</dbReference>
<evidence type="ECO:0000313" key="5">
    <source>
        <dbReference type="Proteomes" id="UP000265703"/>
    </source>
</evidence>
<dbReference type="GO" id="GO:0003677">
    <property type="term" value="F:DNA binding"/>
    <property type="evidence" value="ECO:0007669"/>
    <property type="project" value="UniProtKB-UniRule"/>
</dbReference>
<evidence type="ECO:0000256" key="2">
    <source>
        <dbReference type="SAM" id="MobiDB-lite"/>
    </source>
</evidence>
<evidence type="ECO:0000259" key="3">
    <source>
        <dbReference type="PROSITE" id="PS50118"/>
    </source>
</evidence>
<dbReference type="EMBL" id="QKYT01000347">
    <property type="protein sequence ID" value="RIA86753.1"/>
    <property type="molecule type" value="Genomic_DNA"/>
</dbReference>
<feature type="domain" description="HMG box" evidence="3">
    <location>
        <begin position="281"/>
        <end position="335"/>
    </location>
</feature>
<protein>
    <recommendedName>
        <fullName evidence="3">HMG box domain-containing protein</fullName>
    </recommendedName>
</protein>
<proteinExistence type="predicted"/>
<sequence length="393" mass="45635">MEENKIDLMELDQVYILPEQDHKSNDENINNMGIIEKNGGASSEKKENEIKIDKSSNFQNTFKIKDKGKKSGDTLVKPTNQVVSGETTETEVTSQIAKTSHIDHLTGLMTQFTNQINQTSCQTNQYNTQESQSSQIQQKINNIIQHISQQLDTILLEFDEVAKKAVNELHRLLPEGTVIKIDPPTTYKWDIITSMLGITEMSRLEKYSVLQDNENEYNLSEEKIYLENEENARDEEKRQSQTTSKRTLRTRKAEDEEDSNTTISNSQKHLDLDKYYVDGRPRRPANGFSYFCRDIGTIAYAAEIWKKMTDEEKRPWLDRGEKSKSEYQGLLNKWKEEQEELKTSSIRKRTVSPKNEENNNIVIMNKDKENVKGSKEKKYINNNIINYHLIHLI</sequence>
<keyword evidence="1" id="KW-0539">Nucleus</keyword>
<keyword evidence="5" id="KW-1185">Reference proteome</keyword>
<dbReference type="InterPro" id="IPR009071">
    <property type="entry name" value="HMG_box_dom"/>
</dbReference>
<dbReference type="AlphaFoldDB" id="A0A397SKT9"/>
<dbReference type="Proteomes" id="UP000265703">
    <property type="component" value="Unassembled WGS sequence"/>
</dbReference>
<dbReference type="GO" id="GO:0005634">
    <property type="term" value="C:nucleus"/>
    <property type="evidence" value="ECO:0007669"/>
    <property type="project" value="UniProtKB-UniRule"/>
</dbReference>
<keyword evidence="1" id="KW-0238">DNA-binding</keyword>
<feature type="region of interest" description="Disordered" evidence="2">
    <location>
        <begin position="228"/>
        <end position="266"/>
    </location>
</feature>
<dbReference type="PROSITE" id="PS50118">
    <property type="entry name" value="HMG_BOX_2"/>
    <property type="match status" value="1"/>
</dbReference>
<evidence type="ECO:0000313" key="4">
    <source>
        <dbReference type="EMBL" id="RIA86753.1"/>
    </source>
</evidence>
<comment type="caution">
    <text evidence="4">The sequence shown here is derived from an EMBL/GenBank/DDBJ whole genome shotgun (WGS) entry which is preliminary data.</text>
</comment>
<feature type="DNA-binding region" description="HMG box" evidence="1">
    <location>
        <begin position="281"/>
        <end position="335"/>
    </location>
</feature>
<dbReference type="SUPFAM" id="SSF47095">
    <property type="entry name" value="HMG-box"/>
    <property type="match status" value="1"/>
</dbReference>
<name>A0A397SKT9_9GLOM</name>
<dbReference type="SMART" id="SM00398">
    <property type="entry name" value="HMG"/>
    <property type="match status" value="1"/>
</dbReference>
<organism evidence="4 5">
    <name type="scientific">Glomus cerebriforme</name>
    <dbReference type="NCBI Taxonomy" id="658196"/>
    <lineage>
        <taxon>Eukaryota</taxon>
        <taxon>Fungi</taxon>
        <taxon>Fungi incertae sedis</taxon>
        <taxon>Mucoromycota</taxon>
        <taxon>Glomeromycotina</taxon>
        <taxon>Glomeromycetes</taxon>
        <taxon>Glomerales</taxon>
        <taxon>Glomeraceae</taxon>
        <taxon>Glomus</taxon>
    </lineage>
</organism>
<reference evidence="4 5" key="1">
    <citation type="submission" date="2018-06" db="EMBL/GenBank/DDBJ databases">
        <title>Comparative genomics reveals the genomic features of Rhizophagus irregularis, R. cerebriforme, R. diaphanum and Gigaspora rosea, and their symbiotic lifestyle signature.</title>
        <authorList>
            <person name="Morin E."/>
            <person name="San Clemente H."/>
            <person name="Chen E.C.H."/>
            <person name="De La Providencia I."/>
            <person name="Hainaut M."/>
            <person name="Kuo A."/>
            <person name="Kohler A."/>
            <person name="Murat C."/>
            <person name="Tang N."/>
            <person name="Roy S."/>
            <person name="Loubradou J."/>
            <person name="Henrissat B."/>
            <person name="Grigoriev I.V."/>
            <person name="Corradi N."/>
            <person name="Roux C."/>
            <person name="Martin F.M."/>
        </authorList>
    </citation>
    <scope>NUCLEOTIDE SEQUENCE [LARGE SCALE GENOMIC DNA]</scope>
    <source>
        <strain evidence="4 5">DAOM 227022</strain>
    </source>
</reference>
<evidence type="ECO:0000256" key="1">
    <source>
        <dbReference type="PROSITE-ProRule" id="PRU00267"/>
    </source>
</evidence>
<feature type="region of interest" description="Disordered" evidence="2">
    <location>
        <begin position="23"/>
        <end position="44"/>
    </location>
</feature>
<accession>A0A397SKT9</accession>
<gene>
    <name evidence="4" type="ORF">C1645_740618</name>
</gene>
<dbReference type="OrthoDB" id="2373727at2759"/>